<reference evidence="1" key="1">
    <citation type="submission" date="2021-06" db="EMBL/GenBank/DDBJ databases">
        <authorList>
            <person name="Kallberg Y."/>
            <person name="Tangrot J."/>
            <person name="Rosling A."/>
        </authorList>
    </citation>
    <scope>NUCLEOTIDE SEQUENCE</scope>
    <source>
        <strain evidence="1">MA461A</strain>
    </source>
</reference>
<proteinExistence type="predicted"/>
<comment type="caution">
    <text evidence="1">The sequence shown here is derived from an EMBL/GenBank/DDBJ whole genome shotgun (WGS) entry which is preliminary data.</text>
</comment>
<evidence type="ECO:0000313" key="2">
    <source>
        <dbReference type="Proteomes" id="UP000789920"/>
    </source>
</evidence>
<keyword evidence="2" id="KW-1185">Reference proteome</keyword>
<organism evidence="1 2">
    <name type="scientific">Racocetra persica</name>
    <dbReference type="NCBI Taxonomy" id="160502"/>
    <lineage>
        <taxon>Eukaryota</taxon>
        <taxon>Fungi</taxon>
        <taxon>Fungi incertae sedis</taxon>
        <taxon>Mucoromycota</taxon>
        <taxon>Glomeromycotina</taxon>
        <taxon>Glomeromycetes</taxon>
        <taxon>Diversisporales</taxon>
        <taxon>Gigasporaceae</taxon>
        <taxon>Racocetra</taxon>
    </lineage>
</organism>
<dbReference type="EMBL" id="CAJVQC010179628">
    <property type="protein sequence ID" value="CAG8852040.1"/>
    <property type="molecule type" value="Genomic_DNA"/>
</dbReference>
<sequence length="108" mass="11703">AVKGSTVKIAGRDVLATWKLLVALGATPILYGAYTLIILIIAYNYSWTLILNLGILSPLVVFIMLFVITYGTMRLADTGLDIYRRVASSSVPITSSLVQIINSKPTTN</sequence>
<gene>
    <name evidence="1" type="ORF">RPERSI_LOCUS36872</name>
</gene>
<evidence type="ECO:0000313" key="1">
    <source>
        <dbReference type="EMBL" id="CAG8852040.1"/>
    </source>
</evidence>
<name>A0ACA9SZT7_9GLOM</name>
<feature type="non-terminal residue" evidence="1">
    <location>
        <position position="1"/>
    </location>
</feature>
<accession>A0ACA9SZT7</accession>
<dbReference type="Proteomes" id="UP000789920">
    <property type="component" value="Unassembled WGS sequence"/>
</dbReference>
<protein>
    <submittedName>
        <fullName evidence="1">3451_t:CDS:1</fullName>
    </submittedName>
</protein>